<reference evidence="2" key="2">
    <citation type="submission" date="2020-06" db="EMBL/GenBank/DDBJ databases">
        <title>Helianthus annuus Genome sequencing and assembly Release 2.</title>
        <authorList>
            <person name="Gouzy J."/>
            <person name="Langlade N."/>
            <person name="Munos S."/>
        </authorList>
    </citation>
    <scope>NUCLEOTIDE SEQUENCE</scope>
    <source>
        <tissue evidence="2">Leaves</tissue>
    </source>
</reference>
<accession>A0A9K3HX29</accession>
<dbReference type="Gramene" id="mRNA:HanXRQr2_Chr10g0437281">
    <property type="protein sequence ID" value="CDS:HanXRQr2_Chr10g0437281.1"/>
    <property type="gene ID" value="HanXRQr2_Chr10g0437281"/>
</dbReference>
<gene>
    <name evidence="2" type="ORF">HanXRQr2_Chr10g0437281</name>
</gene>
<feature type="region of interest" description="Disordered" evidence="1">
    <location>
        <begin position="120"/>
        <end position="167"/>
    </location>
</feature>
<proteinExistence type="predicted"/>
<name>A0A9K3HX29_HELAN</name>
<dbReference type="EMBL" id="MNCJ02000325">
    <property type="protein sequence ID" value="KAF5786148.1"/>
    <property type="molecule type" value="Genomic_DNA"/>
</dbReference>
<comment type="caution">
    <text evidence="2">The sequence shown here is derived from an EMBL/GenBank/DDBJ whole genome shotgun (WGS) entry which is preliminary data.</text>
</comment>
<evidence type="ECO:0000313" key="2">
    <source>
        <dbReference type="EMBL" id="KAF5786148.1"/>
    </source>
</evidence>
<evidence type="ECO:0000256" key="1">
    <source>
        <dbReference type="SAM" id="MobiDB-lite"/>
    </source>
</evidence>
<reference evidence="2" key="1">
    <citation type="journal article" date="2017" name="Nature">
        <title>The sunflower genome provides insights into oil metabolism, flowering and Asterid evolution.</title>
        <authorList>
            <person name="Badouin H."/>
            <person name="Gouzy J."/>
            <person name="Grassa C.J."/>
            <person name="Murat F."/>
            <person name="Staton S.E."/>
            <person name="Cottret L."/>
            <person name="Lelandais-Briere C."/>
            <person name="Owens G.L."/>
            <person name="Carrere S."/>
            <person name="Mayjonade B."/>
            <person name="Legrand L."/>
            <person name="Gill N."/>
            <person name="Kane N.C."/>
            <person name="Bowers J.E."/>
            <person name="Hubner S."/>
            <person name="Bellec A."/>
            <person name="Berard A."/>
            <person name="Berges H."/>
            <person name="Blanchet N."/>
            <person name="Boniface M.C."/>
            <person name="Brunel D."/>
            <person name="Catrice O."/>
            <person name="Chaidir N."/>
            <person name="Claudel C."/>
            <person name="Donnadieu C."/>
            <person name="Faraut T."/>
            <person name="Fievet G."/>
            <person name="Helmstetter N."/>
            <person name="King M."/>
            <person name="Knapp S.J."/>
            <person name="Lai Z."/>
            <person name="Le Paslier M.C."/>
            <person name="Lippi Y."/>
            <person name="Lorenzon L."/>
            <person name="Mandel J.R."/>
            <person name="Marage G."/>
            <person name="Marchand G."/>
            <person name="Marquand E."/>
            <person name="Bret-Mestries E."/>
            <person name="Morien E."/>
            <person name="Nambeesan S."/>
            <person name="Nguyen T."/>
            <person name="Pegot-Espagnet P."/>
            <person name="Pouilly N."/>
            <person name="Raftis F."/>
            <person name="Sallet E."/>
            <person name="Schiex T."/>
            <person name="Thomas J."/>
            <person name="Vandecasteele C."/>
            <person name="Vares D."/>
            <person name="Vear F."/>
            <person name="Vautrin S."/>
            <person name="Crespi M."/>
            <person name="Mangin B."/>
            <person name="Burke J.M."/>
            <person name="Salse J."/>
            <person name="Munos S."/>
            <person name="Vincourt P."/>
            <person name="Rieseberg L.H."/>
            <person name="Langlade N.B."/>
        </authorList>
    </citation>
    <scope>NUCLEOTIDE SEQUENCE</scope>
    <source>
        <tissue evidence="2">Leaves</tissue>
    </source>
</reference>
<protein>
    <submittedName>
        <fullName evidence="2">Uncharacterized protein</fullName>
    </submittedName>
</protein>
<sequence>MLEAKLKKADVTIADQGMIAAAKSQHYEDKFKVVTQEAQVAVKKANQDAQAKLDAAQLQHEQDMNSYQDGLKGSIVISLLQARLKMAYEAKAAGFECPAWNIDAWEAKLKDLGGNPVEYPAKPEAGASSKVAEVAAEASDEVGKDPMVEADAGTGGGGEAVVEGVAP</sequence>
<organism evidence="2 3">
    <name type="scientific">Helianthus annuus</name>
    <name type="common">Common sunflower</name>
    <dbReference type="NCBI Taxonomy" id="4232"/>
    <lineage>
        <taxon>Eukaryota</taxon>
        <taxon>Viridiplantae</taxon>
        <taxon>Streptophyta</taxon>
        <taxon>Embryophyta</taxon>
        <taxon>Tracheophyta</taxon>
        <taxon>Spermatophyta</taxon>
        <taxon>Magnoliopsida</taxon>
        <taxon>eudicotyledons</taxon>
        <taxon>Gunneridae</taxon>
        <taxon>Pentapetalae</taxon>
        <taxon>asterids</taxon>
        <taxon>campanulids</taxon>
        <taxon>Asterales</taxon>
        <taxon>Asteraceae</taxon>
        <taxon>Asteroideae</taxon>
        <taxon>Heliantheae alliance</taxon>
        <taxon>Heliantheae</taxon>
        <taxon>Helianthus</taxon>
    </lineage>
</organism>
<evidence type="ECO:0000313" key="3">
    <source>
        <dbReference type="Proteomes" id="UP000215914"/>
    </source>
</evidence>
<dbReference type="Proteomes" id="UP000215914">
    <property type="component" value="Unassembled WGS sequence"/>
</dbReference>
<feature type="compositionally biased region" description="Low complexity" evidence="1">
    <location>
        <begin position="124"/>
        <end position="137"/>
    </location>
</feature>
<dbReference type="AlphaFoldDB" id="A0A9K3HX29"/>
<keyword evidence="3" id="KW-1185">Reference proteome</keyword>